<comment type="pathway">
    <text evidence="1">Lipid metabolism.</text>
</comment>
<dbReference type="Proteomes" id="UP000242886">
    <property type="component" value="Chromosome SDENCHOL"/>
</dbReference>
<dbReference type="InterPro" id="IPR002123">
    <property type="entry name" value="Plipid/glycerol_acylTrfase"/>
</dbReference>
<dbReference type="Pfam" id="PF01553">
    <property type="entry name" value="Acyltransferase"/>
    <property type="match status" value="1"/>
</dbReference>
<dbReference type="RefSeq" id="WP_154716072.1">
    <property type="nucleotide sequence ID" value="NZ_LT837803.1"/>
</dbReference>
<keyword evidence="3 5" id="KW-0012">Acyltransferase</keyword>
<sequence>MNSGWNLFSWLCRGALRLAGWRVIEPPMSTAKAVIMVYPHTSNWDFIIGILFRFASRLPIRWAAKDTLFAGLAGPFFRALGGVPVNRRERTGFVEQMVQAYANHARFYLAITPEGTRGTVNHLKSGFYRLALTAEVPLALGCIDYARREVGIIGFYQPTGDEAADLAALEAAYAERRGKFPAQQGPFVFIDMDQAWRERGGA</sequence>
<reference evidence="5" key="1">
    <citation type="submission" date="2017-03" db="EMBL/GenBank/DDBJ databases">
        <authorList>
            <consortium name="AG Boll"/>
        </authorList>
    </citation>
    <scope>NUCLEOTIDE SEQUENCE [LARGE SCALE GENOMIC DNA]</scope>
    <source>
        <strain evidence="5">Chol</strain>
    </source>
</reference>
<proteinExistence type="predicted"/>
<dbReference type="PANTHER" id="PTHR10434:SF9">
    <property type="entry name" value="PHOSPHOLIPID_GLYCEROL ACYLTRANSFERASE DOMAIN-CONTAINING PROTEIN"/>
    <property type="match status" value="1"/>
</dbReference>
<gene>
    <name evidence="5" type="ORF">SDENCHOL_10693</name>
</gene>
<dbReference type="PANTHER" id="PTHR10434">
    <property type="entry name" value="1-ACYL-SN-GLYCEROL-3-PHOSPHATE ACYLTRANSFERASE"/>
    <property type="match status" value="1"/>
</dbReference>
<name>A0A7Z7HPJ3_9PROT</name>
<accession>A0A7Z7HPJ3</accession>
<dbReference type="EMBL" id="LT837803">
    <property type="protein sequence ID" value="SMB22800.1"/>
    <property type="molecule type" value="Genomic_DNA"/>
</dbReference>
<evidence type="ECO:0000313" key="5">
    <source>
        <dbReference type="EMBL" id="SMB22800.1"/>
    </source>
</evidence>
<feature type="domain" description="Phospholipid/glycerol acyltransferase" evidence="4">
    <location>
        <begin position="34"/>
        <end position="146"/>
    </location>
</feature>
<protein>
    <submittedName>
        <fullName evidence="5">Phospholipid/glycerol acyltransferase</fullName>
    </submittedName>
</protein>
<evidence type="ECO:0000256" key="3">
    <source>
        <dbReference type="ARBA" id="ARBA00023315"/>
    </source>
</evidence>
<dbReference type="SMART" id="SM00563">
    <property type="entry name" value="PlsC"/>
    <property type="match status" value="1"/>
</dbReference>
<evidence type="ECO:0000259" key="4">
    <source>
        <dbReference type="SMART" id="SM00563"/>
    </source>
</evidence>
<dbReference type="SUPFAM" id="SSF69593">
    <property type="entry name" value="Glycerol-3-phosphate (1)-acyltransferase"/>
    <property type="match status" value="1"/>
</dbReference>
<evidence type="ECO:0000313" key="6">
    <source>
        <dbReference type="Proteomes" id="UP000242886"/>
    </source>
</evidence>
<dbReference type="GO" id="GO:0006654">
    <property type="term" value="P:phosphatidic acid biosynthetic process"/>
    <property type="evidence" value="ECO:0007669"/>
    <property type="project" value="TreeGrafter"/>
</dbReference>
<keyword evidence="2" id="KW-0808">Transferase</keyword>
<dbReference type="GO" id="GO:0003841">
    <property type="term" value="F:1-acylglycerol-3-phosphate O-acyltransferase activity"/>
    <property type="evidence" value="ECO:0007669"/>
    <property type="project" value="TreeGrafter"/>
</dbReference>
<organism evidence="5 6">
    <name type="scientific">Sterolibacterium denitrificans</name>
    <dbReference type="NCBI Taxonomy" id="157592"/>
    <lineage>
        <taxon>Bacteria</taxon>
        <taxon>Pseudomonadati</taxon>
        <taxon>Pseudomonadota</taxon>
        <taxon>Betaproteobacteria</taxon>
        <taxon>Nitrosomonadales</taxon>
        <taxon>Sterolibacteriaceae</taxon>
        <taxon>Sterolibacterium</taxon>
    </lineage>
</organism>
<keyword evidence="6" id="KW-1185">Reference proteome</keyword>
<evidence type="ECO:0000256" key="1">
    <source>
        <dbReference type="ARBA" id="ARBA00005189"/>
    </source>
</evidence>
<evidence type="ECO:0000256" key="2">
    <source>
        <dbReference type="ARBA" id="ARBA00022679"/>
    </source>
</evidence>
<dbReference type="AlphaFoldDB" id="A0A7Z7HPJ3"/>